<evidence type="ECO:0000256" key="2">
    <source>
        <dbReference type="ARBA" id="ARBA00005417"/>
    </source>
</evidence>
<dbReference type="Proteomes" id="UP001596137">
    <property type="component" value="Unassembled WGS sequence"/>
</dbReference>
<name>A0ABW1NWR2_9ACTN</name>
<keyword evidence="11" id="KW-1185">Reference proteome</keyword>
<evidence type="ECO:0000313" key="11">
    <source>
        <dbReference type="Proteomes" id="UP001596137"/>
    </source>
</evidence>
<dbReference type="InterPro" id="IPR013563">
    <property type="entry name" value="Oligopep_ABC_C"/>
</dbReference>
<evidence type="ECO:0000256" key="3">
    <source>
        <dbReference type="ARBA" id="ARBA00022448"/>
    </source>
</evidence>
<comment type="caution">
    <text evidence="10">The sequence shown here is derived from an EMBL/GenBank/DDBJ whole genome shotgun (WGS) entry which is preliminary data.</text>
</comment>
<dbReference type="InterPro" id="IPR050388">
    <property type="entry name" value="ABC_Ni/Peptide_Import"/>
</dbReference>
<evidence type="ECO:0000259" key="9">
    <source>
        <dbReference type="PROSITE" id="PS50893"/>
    </source>
</evidence>
<dbReference type="PANTHER" id="PTHR43297">
    <property type="entry name" value="OLIGOPEPTIDE TRANSPORT ATP-BINDING PROTEIN APPD"/>
    <property type="match status" value="1"/>
</dbReference>
<organism evidence="10 11">
    <name type="scientific">Sphaerisporangium aureirubrum</name>
    <dbReference type="NCBI Taxonomy" id="1544736"/>
    <lineage>
        <taxon>Bacteria</taxon>
        <taxon>Bacillati</taxon>
        <taxon>Actinomycetota</taxon>
        <taxon>Actinomycetes</taxon>
        <taxon>Streptosporangiales</taxon>
        <taxon>Streptosporangiaceae</taxon>
        <taxon>Sphaerisporangium</taxon>
    </lineage>
</organism>
<feature type="domain" description="ABC transporter" evidence="9">
    <location>
        <begin position="4"/>
        <end position="298"/>
    </location>
</feature>
<evidence type="ECO:0000256" key="6">
    <source>
        <dbReference type="ARBA" id="ARBA00022840"/>
    </source>
</evidence>
<keyword evidence="3" id="KW-0813">Transport</keyword>
<dbReference type="Pfam" id="PF08352">
    <property type="entry name" value="oligo_HPY"/>
    <property type="match status" value="1"/>
</dbReference>
<evidence type="ECO:0000256" key="7">
    <source>
        <dbReference type="ARBA" id="ARBA00023136"/>
    </source>
</evidence>
<comment type="similarity">
    <text evidence="2">Belongs to the ABC transporter superfamily.</text>
</comment>
<gene>
    <name evidence="10" type="ORF">ACFP1K_40265</name>
</gene>
<dbReference type="Gene3D" id="3.40.50.300">
    <property type="entry name" value="P-loop containing nucleotide triphosphate hydrolases"/>
    <property type="match status" value="1"/>
</dbReference>
<dbReference type="EMBL" id="JBHSRF010000144">
    <property type="protein sequence ID" value="MFC6087456.1"/>
    <property type="molecule type" value="Genomic_DNA"/>
</dbReference>
<keyword evidence="4" id="KW-1003">Cell membrane</keyword>
<evidence type="ECO:0000313" key="10">
    <source>
        <dbReference type="EMBL" id="MFC6087456.1"/>
    </source>
</evidence>
<dbReference type="RefSeq" id="WP_380763722.1">
    <property type="nucleotide sequence ID" value="NZ_JBHSRF010000144.1"/>
</dbReference>
<dbReference type="InterPro" id="IPR003439">
    <property type="entry name" value="ABC_transporter-like_ATP-bd"/>
</dbReference>
<evidence type="ECO:0000256" key="4">
    <source>
        <dbReference type="ARBA" id="ARBA00022475"/>
    </source>
</evidence>
<dbReference type="PROSITE" id="PS50893">
    <property type="entry name" value="ABC_TRANSPORTER_2"/>
    <property type="match status" value="1"/>
</dbReference>
<dbReference type="GO" id="GO:0005524">
    <property type="term" value="F:ATP binding"/>
    <property type="evidence" value="ECO:0007669"/>
    <property type="project" value="UniProtKB-KW"/>
</dbReference>
<dbReference type="NCBIfam" id="TIGR01727">
    <property type="entry name" value="oligo_HPY"/>
    <property type="match status" value="1"/>
</dbReference>
<keyword evidence="6 10" id="KW-0067">ATP-binding</keyword>
<feature type="region of interest" description="Disordered" evidence="8">
    <location>
        <begin position="287"/>
        <end position="321"/>
    </location>
</feature>
<protein>
    <submittedName>
        <fullName evidence="10">ABC transporter ATP-binding protein</fullName>
    </submittedName>
</protein>
<evidence type="ECO:0000256" key="1">
    <source>
        <dbReference type="ARBA" id="ARBA00004370"/>
    </source>
</evidence>
<reference evidence="11" key="1">
    <citation type="journal article" date="2019" name="Int. J. Syst. Evol. Microbiol.">
        <title>The Global Catalogue of Microorganisms (GCM) 10K type strain sequencing project: providing services to taxonomists for standard genome sequencing and annotation.</title>
        <authorList>
            <consortium name="The Broad Institute Genomics Platform"/>
            <consortium name="The Broad Institute Genome Sequencing Center for Infectious Disease"/>
            <person name="Wu L."/>
            <person name="Ma J."/>
        </authorList>
    </citation>
    <scope>NUCLEOTIDE SEQUENCE [LARGE SCALE GENOMIC DNA]</scope>
    <source>
        <strain evidence="11">JCM 30346</strain>
    </source>
</reference>
<comment type="subcellular location">
    <subcellularLocation>
        <location evidence="1">Membrane</location>
    </subcellularLocation>
</comment>
<dbReference type="Pfam" id="PF00005">
    <property type="entry name" value="ABC_tran"/>
    <property type="match status" value="1"/>
</dbReference>
<dbReference type="InterPro" id="IPR027417">
    <property type="entry name" value="P-loop_NTPase"/>
</dbReference>
<accession>A0ABW1NWR2</accession>
<dbReference type="PANTHER" id="PTHR43297:SF2">
    <property type="entry name" value="DIPEPTIDE TRANSPORT ATP-BINDING PROTEIN DPPD"/>
    <property type="match status" value="1"/>
</dbReference>
<evidence type="ECO:0000256" key="8">
    <source>
        <dbReference type="SAM" id="MobiDB-lite"/>
    </source>
</evidence>
<proteinExistence type="inferred from homology"/>
<sequence>MALLRVTNLKVTVPSGGGMVEIVRGVSFGVAAGRALAVVGETGSGAAACVRALVGLPPGARVSGEAMFDGTDLLGLDARSLRRIRGASIGVLPGGAGASSGRAGASIGMPAGRAGASIRVLPGGAGASIGVLDGEAGAPAGGAGLHPLYRVGTQIGWLIRSRDRGVGRAEARRRAVELLGRTGVDHPDRRAGEYPHQLSAGTRRRVMIAMALALGPRLLIAEEPTAGLDPTVAADILDQVDRLRRESGVALLLATRDLALAARAADEIVMMYAGRIVERAATDTIRRNPHHPYTKGLLESLPGAPAPRHRPPIPGEPPGPSAVPPGCPFHPRCHYAMPVCAAELPPLARVTGDGDHASACWLPHEARGLGETAEALRLHFSRPDAGGGGRP</sequence>
<evidence type="ECO:0000256" key="5">
    <source>
        <dbReference type="ARBA" id="ARBA00022741"/>
    </source>
</evidence>
<feature type="compositionally biased region" description="Pro residues" evidence="8">
    <location>
        <begin position="312"/>
        <end position="321"/>
    </location>
</feature>
<keyword evidence="7" id="KW-0472">Membrane</keyword>
<keyword evidence="5" id="KW-0547">Nucleotide-binding</keyword>
<dbReference type="SUPFAM" id="SSF52540">
    <property type="entry name" value="P-loop containing nucleoside triphosphate hydrolases"/>
    <property type="match status" value="1"/>
</dbReference>